<reference evidence="2 3" key="2">
    <citation type="journal article" date="2015" name="J. Bacteriol.">
        <title>Genomic, proteomic, and biochemical analysis of the organohalide respiratory pathway in Desulfitobacterium dehalogenans.</title>
        <authorList>
            <person name="Kruse T."/>
            <person name="van de Pas B.A."/>
            <person name="Atteia A."/>
            <person name="Krab K."/>
            <person name="Hagen W.R."/>
            <person name="Goodwin L."/>
            <person name="Chain P."/>
            <person name="Boeren S."/>
            <person name="Maphosa F."/>
            <person name="Schraa G."/>
            <person name="de Vos W.M."/>
            <person name="van der Oost J."/>
            <person name="Smidt H."/>
            <person name="Stams A.J."/>
        </authorList>
    </citation>
    <scope>NUCLEOTIDE SEQUENCE [LARGE SCALE GENOMIC DNA]</scope>
    <source>
        <strain evidence="3">ATCC 51507 / DSM 9161 / JW/IU-DC1</strain>
    </source>
</reference>
<dbReference type="KEGG" id="ddh:Desde_1084"/>
<dbReference type="Proteomes" id="UP000006053">
    <property type="component" value="Chromosome"/>
</dbReference>
<keyword evidence="3" id="KW-1185">Reference proteome</keyword>
<proteinExistence type="predicted"/>
<protein>
    <recommendedName>
        <fullName evidence="1">DUF7210 domain-containing protein</fullName>
    </recommendedName>
</protein>
<dbReference type="HOGENOM" id="CLU_2933809_0_0_9"/>
<organism evidence="2 3">
    <name type="scientific">Desulfitobacterium dehalogenans (strain ATCC 51507 / DSM 9161 / JW/IU-DC1)</name>
    <dbReference type="NCBI Taxonomy" id="756499"/>
    <lineage>
        <taxon>Bacteria</taxon>
        <taxon>Bacillati</taxon>
        <taxon>Bacillota</taxon>
        <taxon>Clostridia</taxon>
        <taxon>Eubacteriales</taxon>
        <taxon>Desulfitobacteriaceae</taxon>
        <taxon>Desulfitobacterium</taxon>
    </lineage>
</organism>
<evidence type="ECO:0000313" key="2">
    <source>
        <dbReference type="EMBL" id="AFL99516.1"/>
    </source>
</evidence>
<sequence>MAEKQKEKAKQAEQEERLQTIQWLMNVKYRGQRYRKGQEVQVSAKEAESIVAAKVAQPVD</sequence>
<dbReference type="Pfam" id="PF23843">
    <property type="entry name" value="DUF7210"/>
    <property type="match status" value="1"/>
</dbReference>
<dbReference type="InterPro" id="IPR055634">
    <property type="entry name" value="DUF7210"/>
</dbReference>
<accession>I4A6D2</accession>
<name>I4A6D2_DESDJ</name>
<dbReference type="AlphaFoldDB" id="I4A6D2"/>
<dbReference type="STRING" id="756499.Desde_1084"/>
<evidence type="ECO:0000259" key="1">
    <source>
        <dbReference type="Pfam" id="PF23843"/>
    </source>
</evidence>
<dbReference type="RefSeq" id="WP_014793008.1">
    <property type="nucleotide sequence ID" value="NC_018017.1"/>
</dbReference>
<feature type="domain" description="DUF7210" evidence="1">
    <location>
        <begin position="20"/>
        <end position="56"/>
    </location>
</feature>
<reference evidence="3" key="1">
    <citation type="submission" date="2012-06" db="EMBL/GenBank/DDBJ databases">
        <title>Complete sequence of Desulfitobacterium dehalogenans ATCC 51507.</title>
        <authorList>
            <person name="Lucas S."/>
            <person name="Han J."/>
            <person name="Lapidus A."/>
            <person name="Cheng J.-F."/>
            <person name="Goodwin L."/>
            <person name="Pitluck S."/>
            <person name="Peters L."/>
            <person name="Ovchinnikova G."/>
            <person name="Teshima H."/>
            <person name="Detter J.C."/>
            <person name="Han C."/>
            <person name="Tapia R."/>
            <person name="Land M."/>
            <person name="Hauser L."/>
            <person name="Kyrpides N."/>
            <person name="Ivanova N."/>
            <person name="Pagani I."/>
            <person name="Kruse T."/>
            <person name="de Vos W.M."/>
            <person name="Smidt H."/>
            <person name="Woyke T."/>
        </authorList>
    </citation>
    <scope>NUCLEOTIDE SEQUENCE [LARGE SCALE GENOMIC DNA]</scope>
    <source>
        <strain evidence="3">ATCC 51507 / DSM 9161 / JW/IU-DC1</strain>
    </source>
</reference>
<evidence type="ECO:0000313" key="3">
    <source>
        <dbReference type="Proteomes" id="UP000006053"/>
    </source>
</evidence>
<gene>
    <name evidence="2" type="ordered locus">Desde_1084</name>
</gene>
<dbReference type="EMBL" id="CP003348">
    <property type="protein sequence ID" value="AFL99516.1"/>
    <property type="molecule type" value="Genomic_DNA"/>
</dbReference>